<evidence type="ECO:0000259" key="8">
    <source>
        <dbReference type="Pfam" id="PF04024"/>
    </source>
</evidence>
<dbReference type="InterPro" id="IPR021255">
    <property type="entry name" value="DUF2807"/>
</dbReference>
<keyword evidence="5 7" id="KW-0472">Membrane</keyword>
<keyword evidence="2" id="KW-1003">Cell membrane</keyword>
<reference evidence="12 13" key="1">
    <citation type="submission" date="2019-04" db="EMBL/GenBank/DDBJ databases">
        <authorList>
            <person name="Feng G."/>
            <person name="Zhang J."/>
            <person name="Zhu H."/>
        </authorList>
    </citation>
    <scope>NUCLEOTIDE SEQUENCE [LARGE SCALE GENOMIC DNA]</scope>
    <source>
        <strain evidence="12 13">JCM 31653</strain>
    </source>
</reference>
<accession>A0A4Z0Q2X1</accession>
<evidence type="ECO:0000259" key="10">
    <source>
        <dbReference type="Pfam" id="PF22571"/>
    </source>
</evidence>
<name>A0A4Z0Q2X1_9BACT</name>
<evidence type="ECO:0000256" key="1">
    <source>
        <dbReference type="ARBA" id="ARBA00004162"/>
    </source>
</evidence>
<feature type="domain" description="PspC-related transmembrane region" evidence="10">
    <location>
        <begin position="306"/>
        <end position="444"/>
    </location>
</feature>
<feature type="transmembrane region" description="Helical" evidence="7">
    <location>
        <begin position="381"/>
        <end position="408"/>
    </location>
</feature>
<dbReference type="EMBL" id="SRLC01000001">
    <property type="protein sequence ID" value="TGE23836.1"/>
    <property type="molecule type" value="Genomic_DNA"/>
</dbReference>
<keyword evidence="13" id="KW-1185">Reference proteome</keyword>
<dbReference type="InterPro" id="IPR007168">
    <property type="entry name" value="Phageshock_PspC_N"/>
</dbReference>
<feature type="domain" description="Putative auto-transporter adhesin head GIN" evidence="9">
    <location>
        <begin position="682"/>
        <end position="866"/>
    </location>
</feature>
<feature type="domain" description="PspC-related ToastRack" evidence="11">
    <location>
        <begin position="477"/>
        <end position="602"/>
    </location>
</feature>
<dbReference type="Pfam" id="PF22571">
    <property type="entry name" value="LiaI-LiaF-TM_PspC"/>
    <property type="match status" value="1"/>
</dbReference>
<feature type="compositionally biased region" description="Polar residues" evidence="6">
    <location>
        <begin position="864"/>
        <end position="877"/>
    </location>
</feature>
<dbReference type="Gene3D" id="2.160.20.120">
    <property type="match status" value="1"/>
</dbReference>
<feature type="transmembrane region" description="Helical" evidence="7">
    <location>
        <begin position="239"/>
        <end position="266"/>
    </location>
</feature>
<evidence type="ECO:0000256" key="2">
    <source>
        <dbReference type="ARBA" id="ARBA00022475"/>
    </source>
</evidence>
<dbReference type="Proteomes" id="UP000297549">
    <property type="component" value="Unassembled WGS sequence"/>
</dbReference>
<dbReference type="RefSeq" id="WP_135460817.1">
    <property type="nucleotide sequence ID" value="NZ_SRLC01000001.1"/>
</dbReference>
<feature type="transmembrane region" description="Helical" evidence="7">
    <location>
        <begin position="177"/>
        <end position="196"/>
    </location>
</feature>
<sequence>MKKNISINLQGLIFHIEEDGYDVLSRYLAEVRAHFSGYRGHEEIVADIEARIAELFAARTSTTKQVITLADVQEMVGKMGRVSDFQTADEAEEEEEALAGGPEVYTNYAKAAGAATAEAATEPKRLFRDMANRKIAGVAAGIARYFAINPLWVRLGFLTLLLLPPVVFDRYDGHSDFGGDLAGVSLLVYIILWIALPKRYDMVAGEEDPTFKKLYRDTDTGKVGGVSAGLAAYFNVDVVLIRVLFVAFLFAGGFAIPLYIALWILLPEAKTVSDRMRMRGDALTLSSLDSNLRSNPDGNPETLGNNRPVGTFLEELFRNIRPLLNFIGSALRIFIGVMMTIIGFGFLLTLLILLGIGLGTIPESQNFVLGDVSANVMMNTVPSWALLAFFLLTAIPALAMMLAGLGLLLRRSILSRTANLTMFGLWLLGVVGVAVAMTQINRNFQEQGEVTQTQRFTGFEATPTLLLDTRRVDRGSDQRVDVRLAPADSGAAVEVEKTFSASGYSEAEARQTAVSTVTYTVRQSNDSTLLFDDHFSFRPSAKYRDQDLSLLVRLPRNKTFRLGHDFSYMLNDDNFVNDQKPNDPEKHTYRLRGNQLECLSCTGDDLEDSFGRYDEDDDQADSDTTDTTVRVDAGDESYRIRVNTDDDEDGNVGVDIDIDDKGFSTAPGRYGSGRRTFNVSGFRTIEASGAYRVLVRQGPEFKVDAAGDDKDLRDLRVEANGNELTIRGRNRNSFLSGFGNRKPVLIRVQMPELTSLDLSGVCKANVAGFKDQALQVEQSGACYALLNVDVPRLDLNLSGACRTDLRGAANELNVEGDGASQVQGLRMSTQSADLELSGMSKARVKVADRLRAELSGASRVEYTGSPNKVQKDVSGSSRVVRLTTGNSDDDTTNE</sequence>
<dbReference type="InterPro" id="IPR054319">
    <property type="entry name" value="PspC-rel_ToastRack"/>
</dbReference>
<dbReference type="AlphaFoldDB" id="A0A4Z0Q2X1"/>
<protein>
    <submittedName>
        <fullName evidence="12">PspC domain-containing protein</fullName>
    </submittedName>
</protein>
<evidence type="ECO:0000313" key="12">
    <source>
        <dbReference type="EMBL" id="TGE23836.1"/>
    </source>
</evidence>
<dbReference type="GO" id="GO:0005886">
    <property type="term" value="C:plasma membrane"/>
    <property type="evidence" value="ECO:0007669"/>
    <property type="project" value="UniProtKB-SubCell"/>
</dbReference>
<gene>
    <name evidence="12" type="ORF">E5K00_01060</name>
</gene>
<evidence type="ECO:0000256" key="7">
    <source>
        <dbReference type="SAM" id="Phobius"/>
    </source>
</evidence>
<evidence type="ECO:0000259" key="11">
    <source>
        <dbReference type="Pfam" id="PF22744"/>
    </source>
</evidence>
<dbReference type="Pfam" id="PF22744">
    <property type="entry name" value="Toast-rack_PspC-Cterm"/>
    <property type="match status" value="1"/>
</dbReference>
<evidence type="ECO:0000256" key="4">
    <source>
        <dbReference type="ARBA" id="ARBA00022989"/>
    </source>
</evidence>
<dbReference type="InterPro" id="IPR052027">
    <property type="entry name" value="PspC"/>
</dbReference>
<comment type="caution">
    <text evidence="12">The sequence shown here is derived from an EMBL/GenBank/DDBJ whole genome shotgun (WGS) entry which is preliminary data.</text>
</comment>
<dbReference type="PANTHER" id="PTHR33885">
    <property type="entry name" value="PHAGE SHOCK PROTEIN C"/>
    <property type="match status" value="1"/>
</dbReference>
<feature type="domain" description="Phage shock protein PspC N-terminal" evidence="8">
    <location>
        <begin position="212"/>
        <end position="269"/>
    </location>
</feature>
<dbReference type="PANTHER" id="PTHR33885:SF3">
    <property type="entry name" value="PHAGE SHOCK PROTEIN C"/>
    <property type="match status" value="1"/>
</dbReference>
<keyword evidence="3 7" id="KW-0812">Transmembrane</keyword>
<proteinExistence type="predicted"/>
<feature type="transmembrane region" description="Helical" evidence="7">
    <location>
        <begin position="420"/>
        <end position="440"/>
    </location>
</feature>
<dbReference type="OrthoDB" id="5772680at2"/>
<keyword evidence="4 7" id="KW-1133">Transmembrane helix</keyword>
<feature type="transmembrane region" description="Helical" evidence="7">
    <location>
        <begin position="333"/>
        <end position="361"/>
    </location>
</feature>
<evidence type="ECO:0000313" key="13">
    <source>
        <dbReference type="Proteomes" id="UP000297549"/>
    </source>
</evidence>
<feature type="region of interest" description="Disordered" evidence="6">
    <location>
        <begin position="863"/>
        <end position="894"/>
    </location>
</feature>
<evidence type="ECO:0000256" key="5">
    <source>
        <dbReference type="ARBA" id="ARBA00023136"/>
    </source>
</evidence>
<dbReference type="Pfam" id="PF10988">
    <property type="entry name" value="DUF2807"/>
    <property type="match status" value="1"/>
</dbReference>
<evidence type="ECO:0000256" key="3">
    <source>
        <dbReference type="ARBA" id="ARBA00022692"/>
    </source>
</evidence>
<comment type="subcellular location">
    <subcellularLocation>
        <location evidence="1">Cell membrane</location>
        <topology evidence="1">Single-pass membrane protein</topology>
    </subcellularLocation>
</comment>
<dbReference type="Pfam" id="PF04024">
    <property type="entry name" value="PspC"/>
    <property type="match status" value="2"/>
</dbReference>
<evidence type="ECO:0000259" key="9">
    <source>
        <dbReference type="Pfam" id="PF10988"/>
    </source>
</evidence>
<organism evidence="12 13">
    <name type="scientific">Hymenobacter aquaticus</name>
    <dbReference type="NCBI Taxonomy" id="1867101"/>
    <lineage>
        <taxon>Bacteria</taxon>
        <taxon>Pseudomonadati</taxon>
        <taxon>Bacteroidota</taxon>
        <taxon>Cytophagia</taxon>
        <taxon>Cytophagales</taxon>
        <taxon>Hymenobacteraceae</taxon>
        <taxon>Hymenobacter</taxon>
    </lineage>
</organism>
<feature type="domain" description="Phage shock protein PspC N-terminal" evidence="8">
    <location>
        <begin position="124"/>
        <end position="198"/>
    </location>
</feature>
<dbReference type="InterPro" id="IPR054321">
    <property type="entry name" value="PspC-rel_TM"/>
</dbReference>
<evidence type="ECO:0000256" key="6">
    <source>
        <dbReference type="SAM" id="MobiDB-lite"/>
    </source>
</evidence>